<feature type="transmembrane region" description="Helical" evidence="1">
    <location>
        <begin position="16"/>
        <end position="38"/>
    </location>
</feature>
<keyword evidence="1" id="KW-0812">Transmembrane</keyword>
<gene>
    <name evidence="2" type="ordered locus">MSB_A0068</name>
</gene>
<proteinExistence type="predicted"/>
<reference evidence="3" key="1">
    <citation type="submission" date="2010-07" db="EMBL/GenBank/DDBJ databases">
        <title>Genome sequence of Mycoplasma leachii PG50 MU clone A8.</title>
        <authorList>
            <person name="Wise K."/>
            <person name="Calcutt M.J."/>
            <person name="Foecking M.F."/>
            <person name="Madupu R."/>
            <person name="DeBoy R.T."/>
            <person name="Roske K."/>
            <person name="Martin T.R."/>
            <person name="Hvinden M.L."/>
            <person name="Durkin A.S."/>
            <person name="Glass J."/>
            <person name="Methe B.A."/>
        </authorList>
    </citation>
    <scope>NUCLEOTIDE SEQUENCE [LARGE SCALE GENOMIC DNA]</scope>
    <source>
        <strain evidence="3">DSM 21131 / NCTC 10133 / N29 / PG50</strain>
    </source>
</reference>
<protein>
    <submittedName>
        <fullName evidence="2">Uncharacterized protein</fullName>
    </submittedName>
</protein>
<evidence type="ECO:0000313" key="3">
    <source>
        <dbReference type="Proteomes" id="UP000008712"/>
    </source>
</evidence>
<keyword evidence="1" id="KW-1133">Transmembrane helix</keyword>
<keyword evidence="1" id="KW-0472">Membrane</keyword>
<dbReference type="KEGG" id="mlc:MSB_A0068"/>
<name>E4PT41_MYCLG</name>
<dbReference type="AlphaFoldDB" id="E4PT41"/>
<sequence length="95" mass="10948">MKQIFKKELSTKTSNWIFKIIVFILYILLISAIVNLKVIKNSPAYEISLIFIYSSSAAIILVSFVTLLLFLIPNKSRKTKIKKSEIEILQVNKDE</sequence>
<reference evidence="2 3" key="2">
    <citation type="journal article" date="2012" name="J. Bacteriol.">
        <title>Complete Genome Sequences of Mycoplasma leachii Strain PG50T and the Pathogenic Mycoplasma mycoides subsp. mycoides Small Colony Biotype Strain Gladysdale.</title>
        <authorList>
            <person name="Wise K.S."/>
            <person name="Calcutt M.J."/>
            <person name="Foecking M.F."/>
            <person name="Madupu R."/>
            <person name="Deboy R.T."/>
            <person name="Roske K."/>
            <person name="Hvinden M.L."/>
            <person name="Martin T.R."/>
            <person name="Durkin A.S."/>
            <person name="Glass J.I."/>
            <person name="Methe B.A."/>
        </authorList>
    </citation>
    <scope>NUCLEOTIDE SEQUENCE [LARGE SCALE GENOMIC DNA]</scope>
    <source>
        <strain evidence="3">DSM 21131 / NCTC 10133 / N29 / PG50</strain>
    </source>
</reference>
<dbReference type="Proteomes" id="UP000008712">
    <property type="component" value="Chromosome"/>
</dbReference>
<keyword evidence="3" id="KW-1185">Reference proteome</keyword>
<dbReference type="HOGENOM" id="CLU_2369826_0_0_14"/>
<dbReference type="RefSeq" id="WP_013447389.1">
    <property type="nucleotide sequence ID" value="NC_014751.1"/>
</dbReference>
<evidence type="ECO:0000313" key="2">
    <source>
        <dbReference type="EMBL" id="ADR24443.1"/>
    </source>
</evidence>
<accession>E4PT41</accession>
<dbReference type="EMBL" id="CP002108">
    <property type="protein sequence ID" value="ADR24443.1"/>
    <property type="molecule type" value="Genomic_DNA"/>
</dbReference>
<feature type="transmembrane region" description="Helical" evidence="1">
    <location>
        <begin position="50"/>
        <end position="72"/>
    </location>
</feature>
<evidence type="ECO:0000256" key="1">
    <source>
        <dbReference type="SAM" id="Phobius"/>
    </source>
</evidence>
<organism evidence="2 3">
    <name type="scientific">Mycoplasma leachii (strain DSM 21131 / NCTC 10133 / N29 / PG50)</name>
    <dbReference type="NCBI Taxonomy" id="880447"/>
    <lineage>
        <taxon>Bacteria</taxon>
        <taxon>Bacillati</taxon>
        <taxon>Mycoplasmatota</taxon>
        <taxon>Mollicutes</taxon>
        <taxon>Mycoplasmataceae</taxon>
        <taxon>Mycoplasma</taxon>
    </lineage>
</organism>